<dbReference type="OrthoDB" id="1446823at2"/>
<comment type="caution">
    <text evidence="2">The sequence shown here is derived from an EMBL/GenBank/DDBJ whole genome shotgun (WGS) entry which is preliminary data.</text>
</comment>
<evidence type="ECO:0000313" key="2">
    <source>
        <dbReference type="EMBL" id="PHQ31068.1"/>
    </source>
</evidence>
<gene>
    <name evidence="2" type="ORF">CJ305_02255</name>
</gene>
<evidence type="ECO:0000256" key="1">
    <source>
        <dbReference type="SAM" id="SignalP"/>
    </source>
</evidence>
<protein>
    <recommendedName>
        <fullName evidence="4">Dihydroorotase</fullName>
    </recommendedName>
</protein>
<evidence type="ECO:0000313" key="3">
    <source>
        <dbReference type="Proteomes" id="UP000229433"/>
    </source>
</evidence>
<sequence length="122" mass="13297">MKTFIAIAAMALGLTTLQAQNTCETPQLKAGDVIKIASPSHATYSHINFPKSNFIIKRGGIANHKSLINKEVEVTEVKMENGCVAQIEVKLKDGKKFFNVVREVSIDVEDALAAGEIRLLKS</sequence>
<organism evidence="2 3">
    <name type="scientific">Leeuwenhoekiella nanhaiensis</name>
    <dbReference type="NCBI Taxonomy" id="1655491"/>
    <lineage>
        <taxon>Bacteria</taxon>
        <taxon>Pseudomonadati</taxon>
        <taxon>Bacteroidota</taxon>
        <taxon>Flavobacteriia</taxon>
        <taxon>Flavobacteriales</taxon>
        <taxon>Flavobacteriaceae</taxon>
        <taxon>Leeuwenhoekiella</taxon>
    </lineage>
</organism>
<dbReference type="AlphaFoldDB" id="A0A2G1VWA2"/>
<accession>A0A2G1VWA2</accession>
<feature type="signal peptide" evidence="1">
    <location>
        <begin position="1"/>
        <end position="21"/>
    </location>
</feature>
<dbReference type="Proteomes" id="UP000229433">
    <property type="component" value="Unassembled WGS sequence"/>
</dbReference>
<proteinExistence type="predicted"/>
<dbReference type="EMBL" id="NQXA01000001">
    <property type="protein sequence ID" value="PHQ31068.1"/>
    <property type="molecule type" value="Genomic_DNA"/>
</dbReference>
<keyword evidence="1" id="KW-0732">Signal</keyword>
<evidence type="ECO:0008006" key="4">
    <source>
        <dbReference type="Google" id="ProtNLM"/>
    </source>
</evidence>
<dbReference type="RefSeq" id="WP_099644608.1">
    <property type="nucleotide sequence ID" value="NZ_KZ319287.1"/>
</dbReference>
<name>A0A2G1VWA2_9FLAO</name>
<feature type="chain" id="PRO_5013888164" description="Dihydroorotase" evidence="1">
    <location>
        <begin position="22"/>
        <end position="122"/>
    </location>
</feature>
<keyword evidence="3" id="KW-1185">Reference proteome</keyword>
<reference evidence="2 3" key="1">
    <citation type="submission" date="2017-08" db="EMBL/GenBank/DDBJ databases">
        <title>The whole genome shortgun sequences of strain Leeuwenhoekiella nanhaiensis G18 from the South China Sea.</title>
        <authorList>
            <person name="Liu Q."/>
        </authorList>
    </citation>
    <scope>NUCLEOTIDE SEQUENCE [LARGE SCALE GENOMIC DNA]</scope>
    <source>
        <strain evidence="2 3">G18</strain>
    </source>
</reference>